<accession>A0A6M0RP29</accession>
<proteinExistence type="predicted"/>
<protein>
    <submittedName>
        <fullName evidence="2">Uncharacterized protein</fullName>
    </submittedName>
</protein>
<dbReference type="EMBL" id="QXHD01000004">
    <property type="protein sequence ID" value="NEZ58028.1"/>
    <property type="molecule type" value="Genomic_DNA"/>
</dbReference>
<keyword evidence="1" id="KW-0175">Coiled coil</keyword>
<sequence length="97" mass="11576">MEIKRIEDILSAQQKFAQQLQQQMQQFSQQTSPGSFTLADKKRQLQQYEQRLNTTKKAREASISRFDTDIRRYDQDIERLKREIQANDTGVRRKQQG</sequence>
<organism evidence="2 3">
    <name type="scientific">Adonisia turfae CCMR0081</name>
    <dbReference type="NCBI Taxonomy" id="2292702"/>
    <lineage>
        <taxon>Bacteria</taxon>
        <taxon>Bacillati</taxon>
        <taxon>Cyanobacteriota</taxon>
        <taxon>Adonisia</taxon>
        <taxon>Adonisia turfae</taxon>
    </lineage>
</organism>
<name>A0A6M0RP29_9CYAN</name>
<evidence type="ECO:0000256" key="1">
    <source>
        <dbReference type="SAM" id="Coils"/>
    </source>
</evidence>
<feature type="coiled-coil region" evidence="1">
    <location>
        <begin position="10"/>
        <end position="83"/>
    </location>
</feature>
<reference evidence="2 3" key="1">
    <citation type="journal article" date="2020" name="Microb. Ecol.">
        <title>Ecogenomics of the Marine Benthic Filamentous Cyanobacterium Adonisia.</title>
        <authorList>
            <person name="Walter J.M."/>
            <person name="Coutinho F.H."/>
            <person name="Leomil L."/>
            <person name="Hargreaves P.I."/>
            <person name="Campeao M.E."/>
            <person name="Vieira V.V."/>
            <person name="Silva B.S."/>
            <person name="Fistarol G.O."/>
            <person name="Salomon P.S."/>
            <person name="Sawabe T."/>
            <person name="Mino S."/>
            <person name="Hosokawa M."/>
            <person name="Miyashita H."/>
            <person name="Maruyama F."/>
            <person name="van Verk M.C."/>
            <person name="Dutilh B.E."/>
            <person name="Thompson C.C."/>
            <person name="Thompson F.L."/>
        </authorList>
    </citation>
    <scope>NUCLEOTIDE SEQUENCE [LARGE SCALE GENOMIC DNA]</scope>
    <source>
        <strain evidence="2 3">CCMR0081</strain>
    </source>
</reference>
<dbReference type="AlphaFoldDB" id="A0A6M0RP29"/>
<dbReference type="RefSeq" id="WP_163700278.1">
    <property type="nucleotide sequence ID" value="NZ_QXHD01000004.1"/>
</dbReference>
<evidence type="ECO:0000313" key="3">
    <source>
        <dbReference type="Proteomes" id="UP000481033"/>
    </source>
</evidence>
<dbReference type="Proteomes" id="UP000481033">
    <property type="component" value="Unassembled WGS sequence"/>
</dbReference>
<evidence type="ECO:0000313" key="2">
    <source>
        <dbReference type="EMBL" id="NEZ58028.1"/>
    </source>
</evidence>
<gene>
    <name evidence="2" type="ORF">DXZ20_20745</name>
</gene>
<keyword evidence="3" id="KW-1185">Reference proteome</keyword>
<comment type="caution">
    <text evidence="2">The sequence shown here is derived from an EMBL/GenBank/DDBJ whole genome shotgun (WGS) entry which is preliminary data.</text>
</comment>